<evidence type="ECO:0000256" key="1">
    <source>
        <dbReference type="SAM" id="Phobius"/>
    </source>
</evidence>
<organism evidence="2 3">
    <name type="scientific">Flavobacterium piscisymbiosum</name>
    <dbReference type="NCBI Taxonomy" id="2893753"/>
    <lineage>
        <taxon>Bacteria</taxon>
        <taxon>Pseudomonadati</taxon>
        <taxon>Bacteroidota</taxon>
        <taxon>Flavobacteriia</taxon>
        <taxon>Flavobacteriales</taxon>
        <taxon>Flavobacteriaceae</taxon>
        <taxon>Flavobacterium</taxon>
    </lineage>
</organism>
<comment type="caution">
    <text evidence="2">The sequence shown here is derived from an EMBL/GenBank/DDBJ whole genome shotgun (WGS) entry which is preliminary data.</text>
</comment>
<protein>
    <submittedName>
        <fullName evidence="2">Uncharacterized protein</fullName>
    </submittedName>
</protein>
<name>A0ABS8MFS6_9FLAO</name>
<evidence type="ECO:0000313" key="3">
    <source>
        <dbReference type="Proteomes" id="UP001430679"/>
    </source>
</evidence>
<reference evidence="2" key="1">
    <citation type="submission" date="2021-11" db="EMBL/GenBank/DDBJ databases">
        <title>Description of novel Flavobacterium species.</title>
        <authorList>
            <person name="Saticioglu I.B."/>
            <person name="Ay H."/>
            <person name="Altun S."/>
            <person name="Duman M."/>
        </authorList>
    </citation>
    <scope>NUCLEOTIDE SEQUENCE</scope>
    <source>
        <strain evidence="2">F-30</strain>
    </source>
</reference>
<keyword evidence="1" id="KW-0812">Transmembrane</keyword>
<proteinExistence type="predicted"/>
<gene>
    <name evidence="2" type="ORF">LNP81_15290</name>
</gene>
<keyword evidence="1" id="KW-1133">Transmembrane helix</keyword>
<feature type="transmembrane region" description="Helical" evidence="1">
    <location>
        <begin position="31"/>
        <end position="54"/>
    </location>
</feature>
<dbReference type="RefSeq" id="WP_230037268.1">
    <property type="nucleotide sequence ID" value="NZ_JAJJMM010000001.1"/>
</dbReference>
<evidence type="ECO:0000313" key="2">
    <source>
        <dbReference type="EMBL" id="MCC9064365.1"/>
    </source>
</evidence>
<sequence>MYGTAPLILIILPLLFQIIAGRKAIGETISLKFGTVCLISFFSQIVLSIIAFYVSSYNFNKFLEQNPNSFRCGMGFLGLIMLSLLLTFILIVVIIIQYFIKKSYED</sequence>
<dbReference type="EMBL" id="JAJJMM010000001">
    <property type="protein sequence ID" value="MCC9064365.1"/>
    <property type="molecule type" value="Genomic_DNA"/>
</dbReference>
<keyword evidence="3" id="KW-1185">Reference proteome</keyword>
<accession>A0ABS8MFS6</accession>
<feature type="transmembrane region" description="Helical" evidence="1">
    <location>
        <begin position="75"/>
        <end position="100"/>
    </location>
</feature>
<dbReference type="Proteomes" id="UP001430679">
    <property type="component" value="Unassembled WGS sequence"/>
</dbReference>
<keyword evidence="1" id="KW-0472">Membrane</keyword>